<sequence>MLEMAGLGEVAERAYRLLVRAAEAGAGELAGELGVGRDAVDQALAAMLDMGLVREVGGTAGRRYTPVAPDVSLGPWLARQQEAIDRARLMVDQLAEEYRGNMLRRDADRMIDVVVGRAAIRERMRHLQDNARDEVVSFCRAGHVAMSSEENTEEMDALGRGVRYRVIYERELLEEPGMVPNVAYGIERGELARSAPYLPVRMAIVDRGVAVLPLVQHASGMTEPTAAVVRGGTLLEALIALFEGQWERATPIRIAGDELAPESVPSCPLDADELYLLSLLVAGVADKSIASQLGLSQRTVQRRINHLLGLAGAQTRMQLAWHAAREHWL</sequence>
<dbReference type="SUPFAM" id="SSF46894">
    <property type="entry name" value="C-terminal effector domain of the bipartite response regulators"/>
    <property type="match status" value="1"/>
</dbReference>
<dbReference type="InterPro" id="IPR036388">
    <property type="entry name" value="WH-like_DNA-bd_sf"/>
</dbReference>
<reference evidence="2 3" key="1">
    <citation type="submission" date="2018-01" db="EMBL/GenBank/DDBJ databases">
        <title>Draft genome sequence of Sphaerisporangium sp. 7K107.</title>
        <authorList>
            <person name="Sahin N."/>
            <person name="Saygin H."/>
            <person name="Ay H."/>
        </authorList>
    </citation>
    <scope>NUCLEOTIDE SEQUENCE [LARGE SCALE GENOMIC DNA]</scope>
    <source>
        <strain evidence="2 3">7K107</strain>
    </source>
</reference>
<dbReference type="GO" id="GO:0003677">
    <property type="term" value="F:DNA binding"/>
    <property type="evidence" value="ECO:0007669"/>
    <property type="project" value="InterPro"/>
</dbReference>
<dbReference type="InterPro" id="IPR036390">
    <property type="entry name" value="WH_DNA-bd_sf"/>
</dbReference>
<dbReference type="AlphaFoldDB" id="A0A2W2I7Q7"/>
<dbReference type="InterPro" id="IPR002831">
    <property type="entry name" value="Tscrpt_reg_TrmB_N"/>
</dbReference>
<dbReference type="Pfam" id="PF01978">
    <property type="entry name" value="TrmB"/>
    <property type="match status" value="1"/>
</dbReference>
<keyword evidence="3" id="KW-1185">Reference proteome</keyword>
<dbReference type="PANTHER" id="PTHR34293">
    <property type="entry name" value="HTH-TYPE TRANSCRIPTIONAL REGULATOR TRMBL2"/>
    <property type="match status" value="1"/>
</dbReference>
<accession>A0A2W2I7Q7</accession>
<proteinExistence type="predicted"/>
<organism evidence="2 3">
    <name type="scientific">Spongiactinospora gelatinilytica</name>
    <dbReference type="NCBI Taxonomy" id="2666298"/>
    <lineage>
        <taxon>Bacteria</taxon>
        <taxon>Bacillati</taxon>
        <taxon>Actinomycetota</taxon>
        <taxon>Actinomycetes</taxon>
        <taxon>Streptosporangiales</taxon>
        <taxon>Streptosporangiaceae</taxon>
        <taxon>Spongiactinospora</taxon>
    </lineage>
</organism>
<comment type="caution">
    <text evidence="2">The sequence shown here is derived from an EMBL/GenBank/DDBJ whole genome shotgun (WGS) entry which is preliminary data.</text>
</comment>
<gene>
    <name evidence="2" type="ORF">C1I98_04645</name>
</gene>
<dbReference type="PANTHER" id="PTHR34293:SF1">
    <property type="entry name" value="HTH-TYPE TRANSCRIPTIONAL REGULATOR TRMBL2"/>
    <property type="match status" value="1"/>
</dbReference>
<dbReference type="Gene3D" id="1.10.10.10">
    <property type="entry name" value="Winged helix-like DNA-binding domain superfamily/Winged helix DNA-binding domain"/>
    <property type="match status" value="2"/>
</dbReference>
<name>A0A2W2I7Q7_9ACTN</name>
<dbReference type="InterPro" id="IPR051797">
    <property type="entry name" value="TrmB-like"/>
</dbReference>
<dbReference type="Proteomes" id="UP000248544">
    <property type="component" value="Unassembled WGS sequence"/>
</dbReference>
<protein>
    <submittedName>
        <fullName evidence="2">TrmB family transcriptional regulator</fullName>
    </submittedName>
</protein>
<dbReference type="SUPFAM" id="SSF46785">
    <property type="entry name" value="Winged helix' DNA-binding domain"/>
    <property type="match status" value="1"/>
</dbReference>
<dbReference type="EMBL" id="POUA01000021">
    <property type="protein sequence ID" value="PZG54137.1"/>
    <property type="molecule type" value="Genomic_DNA"/>
</dbReference>
<evidence type="ECO:0000259" key="1">
    <source>
        <dbReference type="SMART" id="SM00421"/>
    </source>
</evidence>
<dbReference type="InterPro" id="IPR016032">
    <property type="entry name" value="Sig_transdc_resp-reg_C-effctor"/>
</dbReference>
<dbReference type="RefSeq" id="WP_111165824.1">
    <property type="nucleotide sequence ID" value="NZ_POUA01000021.1"/>
</dbReference>
<feature type="domain" description="HTH luxR-type" evidence="1">
    <location>
        <begin position="266"/>
        <end position="323"/>
    </location>
</feature>
<evidence type="ECO:0000313" key="2">
    <source>
        <dbReference type="EMBL" id="PZG54137.1"/>
    </source>
</evidence>
<dbReference type="SMART" id="SM00421">
    <property type="entry name" value="HTH_LUXR"/>
    <property type="match status" value="1"/>
</dbReference>
<dbReference type="InterPro" id="IPR000792">
    <property type="entry name" value="Tscrpt_reg_LuxR_C"/>
</dbReference>
<dbReference type="GO" id="GO:0006355">
    <property type="term" value="P:regulation of DNA-templated transcription"/>
    <property type="evidence" value="ECO:0007669"/>
    <property type="project" value="InterPro"/>
</dbReference>
<evidence type="ECO:0000313" key="3">
    <source>
        <dbReference type="Proteomes" id="UP000248544"/>
    </source>
</evidence>